<dbReference type="AlphaFoldDB" id="A0A364K6J0"/>
<dbReference type="Pfam" id="PF01546">
    <property type="entry name" value="Peptidase_M20"/>
    <property type="match status" value="1"/>
</dbReference>
<protein>
    <submittedName>
        <fullName evidence="1">Peptidase M20</fullName>
    </submittedName>
</protein>
<dbReference type="EMBL" id="QJKK01000003">
    <property type="protein sequence ID" value="RAL25913.1"/>
    <property type="molecule type" value="Genomic_DNA"/>
</dbReference>
<dbReference type="InterPro" id="IPR012166">
    <property type="entry name" value="Uncharacterised_RocB"/>
</dbReference>
<keyword evidence="2" id="KW-1185">Reference proteome</keyword>
<dbReference type="RefSeq" id="WP_113658527.1">
    <property type="nucleotide sequence ID" value="NZ_KZ845665.1"/>
</dbReference>
<dbReference type="InterPro" id="IPR002933">
    <property type="entry name" value="Peptidase_M20"/>
</dbReference>
<gene>
    <name evidence="1" type="ORF">DL897_07505</name>
</gene>
<comment type="caution">
    <text evidence="1">The sequence shown here is derived from an EMBL/GenBank/DDBJ whole genome shotgun (WGS) entry which is preliminary data.</text>
</comment>
<reference evidence="1 2" key="1">
    <citation type="submission" date="2018-06" db="EMBL/GenBank/DDBJ databases">
        <title>Thermoflavimicrobium daqus sp. nov., a thermophilic microbe isolated from Moutai-flavour Daqu.</title>
        <authorList>
            <person name="Wang X."/>
            <person name="Zhou H."/>
        </authorList>
    </citation>
    <scope>NUCLEOTIDE SEQUENCE [LARGE SCALE GENOMIC DNA]</scope>
    <source>
        <strain evidence="1 2">FBKL4.011</strain>
    </source>
</reference>
<dbReference type="PANTHER" id="PTHR43808:SF27">
    <property type="entry name" value="PROTEIN ROCB"/>
    <property type="match status" value="1"/>
</dbReference>
<dbReference type="Proteomes" id="UP000251213">
    <property type="component" value="Unassembled WGS sequence"/>
</dbReference>
<dbReference type="PIRSF" id="PIRSF010386">
    <property type="entry name" value="RocB"/>
    <property type="match status" value="1"/>
</dbReference>
<sequence length="549" mass="64056">MIQFREEVYRMTQELVEHPSIVGTIGERNIAAQIYEMLGEIPYFQDHPAYLRLVPTIQDDHDRFNVMALLKGADGSKKETVILMGHMDTHDIENYGEWKRLAFSPSELLDQWNKENLPAPIQEDLNTNNWLPGRGVLSMKSGIAIQLAVMKYFAKHVKQLNGNILFIATCDGKRHSRGILSLLKEINHMAKKENLTYITAINQNYTTPRYEGDSSHYIYLGATGKLNPSFFVVGKVSHVEQAFAGFDPNLLLAELTHRLDYNPEYCDEMFGEVTLPPVSIEQTDLKRCSDPVISNTAFASYNLFVHSWSPKEVLERLRKLAMTAFEVAISKYQSRYRAFCELSGRPYQPIQIKPRVYTYEEFYNRCRRKYPDFEKQILYFAMNLLNDESIDLQEYSKRMVEELWKWGGDNEPAIILFYSSYYVPRIVFNEDDDLSQRLIHVIQASVQQLKKSWNKTIQIRKFYPYASEMNFVAMSDKEIEQQSFEKNMPAWGIKYPFDMEEIRKLNVPVINIGPYGKDPHGKWERMEIDYSMQIVPNLTYLVIQNLFQS</sequence>
<dbReference type="PANTHER" id="PTHR43808">
    <property type="entry name" value="ACETYLORNITHINE DEACETYLASE"/>
    <property type="match status" value="1"/>
</dbReference>
<proteinExistence type="predicted"/>
<dbReference type="GO" id="GO:0016787">
    <property type="term" value="F:hydrolase activity"/>
    <property type="evidence" value="ECO:0007669"/>
    <property type="project" value="InterPro"/>
</dbReference>
<dbReference type="Gene3D" id="3.40.630.10">
    <property type="entry name" value="Zn peptidases"/>
    <property type="match status" value="1"/>
</dbReference>
<evidence type="ECO:0000313" key="2">
    <source>
        <dbReference type="Proteomes" id="UP000251213"/>
    </source>
</evidence>
<dbReference type="OrthoDB" id="9792335at2"/>
<dbReference type="InterPro" id="IPR050072">
    <property type="entry name" value="Peptidase_M20A"/>
</dbReference>
<accession>A0A364K6J0</accession>
<name>A0A364K6J0_9BACL</name>
<organism evidence="1 2">
    <name type="scientific">Thermoflavimicrobium daqui</name>
    <dbReference type="NCBI Taxonomy" id="2137476"/>
    <lineage>
        <taxon>Bacteria</taxon>
        <taxon>Bacillati</taxon>
        <taxon>Bacillota</taxon>
        <taxon>Bacilli</taxon>
        <taxon>Bacillales</taxon>
        <taxon>Thermoactinomycetaceae</taxon>
        <taxon>Thermoflavimicrobium</taxon>
    </lineage>
</organism>
<evidence type="ECO:0000313" key="1">
    <source>
        <dbReference type="EMBL" id="RAL25913.1"/>
    </source>
</evidence>
<dbReference type="SUPFAM" id="SSF53187">
    <property type="entry name" value="Zn-dependent exopeptidases"/>
    <property type="match status" value="1"/>
</dbReference>
<reference evidence="1 2" key="2">
    <citation type="submission" date="2018-06" db="EMBL/GenBank/DDBJ databases">
        <authorList>
            <person name="Zhirakovskaya E."/>
        </authorList>
    </citation>
    <scope>NUCLEOTIDE SEQUENCE [LARGE SCALE GENOMIC DNA]</scope>
    <source>
        <strain evidence="1 2">FBKL4.011</strain>
    </source>
</reference>